<dbReference type="AlphaFoldDB" id="A0AA86QDR4"/>
<evidence type="ECO:0000313" key="2">
    <source>
        <dbReference type="EMBL" id="CAL6053810.1"/>
    </source>
</evidence>
<dbReference type="EMBL" id="CATOUU010000823">
    <property type="protein sequence ID" value="CAI9951257.1"/>
    <property type="molecule type" value="Genomic_DNA"/>
</dbReference>
<dbReference type="Proteomes" id="UP001642409">
    <property type="component" value="Unassembled WGS sequence"/>
</dbReference>
<keyword evidence="3" id="KW-1185">Reference proteome</keyword>
<gene>
    <name evidence="1" type="ORF">HINF_LOCUS38902</name>
    <name evidence="2" type="ORF">HINF_LOCUS45666</name>
</gene>
<comment type="caution">
    <text evidence="1">The sequence shown here is derived from an EMBL/GenBank/DDBJ whole genome shotgun (WGS) entry which is preliminary data.</text>
</comment>
<dbReference type="InterPro" id="IPR032675">
    <property type="entry name" value="LRR_dom_sf"/>
</dbReference>
<reference evidence="1" key="1">
    <citation type="submission" date="2023-06" db="EMBL/GenBank/DDBJ databases">
        <authorList>
            <person name="Kurt Z."/>
        </authorList>
    </citation>
    <scope>NUCLEOTIDE SEQUENCE</scope>
</reference>
<reference evidence="2 3" key="2">
    <citation type="submission" date="2024-07" db="EMBL/GenBank/DDBJ databases">
        <authorList>
            <person name="Akdeniz Z."/>
        </authorList>
    </citation>
    <scope>NUCLEOTIDE SEQUENCE [LARGE SCALE GENOMIC DNA]</scope>
</reference>
<protein>
    <submittedName>
        <fullName evidence="1">Uncharacterized protein</fullName>
    </submittedName>
</protein>
<sequence>MFDNLREIKIDTPIPNEIWYKIFSHLQEQKRSISNMTILGHCIPSDYIEEFCQMFSLITGKLKLQCSPIIGENVQYVFKYFKGRELIIYKCDIQDSVFPSVISFLRENNKIKILDLRANNFTSKSIKLIIEEAKKKKVECLFRINGGWKDFSVKVYGK</sequence>
<dbReference type="EMBL" id="CAXDID020000199">
    <property type="protein sequence ID" value="CAL6053810.1"/>
    <property type="molecule type" value="Genomic_DNA"/>
</dbReference>
<evidence type="ECO:0000313" key="3">
    <source>
        <dbReference type="Proteomes" id="UP001642409"/>
    </source>
</evidence>
<dbReference type="Gene3D" id="3.80.10.10">
    <property type="entry name" value="Ribonuclease Inhibitor"/>
    <property type="match status" value="1"/>
</dbReference>
<name>A0AA86QDR4_9EUKA</name>
<proteinExistence type="predicted"/>
<evidence type="ECO:0000313" key="1">
    <source>
        <dbReference type="EMBL" id="CAI9951257.1"/>
    </source>
</evidence>
<dbReference type="SUPFAM" id="SSF52047">
    <property type="entry name" value="RNI-like"/>
    <property type="match status" value="1"/>
</dbReference>
<accession>A0AA86QDR4</accession>
<organism evidence="1">
    <name type="scientific">Hexamita inflata</name>
    <dbReference type="NCBI Taxonomy" id="28002"/>
    <lineage>
        <taxon>Eukaryota</taxon>
        <taxon>Metamonada</taxon>
        <taxon>Diplomonadida</taxon>
        <taxon>Hexamitidae</taxon>
        <taxon>Hexamitinae</taxon>
        <taxon>Hexamita</taxon>
    </lineage>
</organism>